<proteinExistence type="predicted"/>
<accession>A0ABT1ICA8</accession>
<dbReference type="EMBL" id="JAMTCO010000006">
    <property type="protein sequence ID" value="MCP2270199.1"/>
    <property type="molecule type" value="Genomic_DNA"/>
</dbReference>
<protein>
    <submittedName>
        <fullName evidence="1">Uncharacterized protein</fullName>
    </submittedName>
</protein>
<evidence type="ECO:0000313" key="1">
    <source>
        <dbReference type="EMBL" id="MCP2270199.1"/>
    </source>
</evidence>
<gene>
    <name evidence="1" type="ORF">LV75_002700</name>
</gene>
<dbReference type="RefSeq" id="WP_253887182.1">
    <property type="nucleotide sequence ID" value="NZ_BAAAVB010000013.1"/>
</dbReference>
<comment type="caution">
    <text evidence="1">The sequence shown here is derived from an EMBL/GenBank/DDBJ whole genome shotgun (WGS) entry which is preliminary data.</text>
</comment>
<sequence>MTESERVVVVDTHTMAAVLGLLVDQMPGLPVGLADGIRDDVAQREWELAFDFLTDWLMEEEVSLTPRYFRQVAAVGDYLAYERAWMAVTRLRCQVHWGTEPPEEEADLVVDSTTVERSVRHLVIVSCGLDREVLIGLHIRVESGDLRGAVEELFDWVEAYRMPVSEWFFRNAGRVVSYFGDDRLAERMSELRPQVT</sequence>
<name>A0ABT1ICA8_9PSEU</name>
<dbReference type="Proteomes" id="UP001205185">
    <property type="component" value="Unassembled WGS sequence"/>
</dbReference>
<keyword evidence="2" id="KW-1185">Reference proteome</keyword>
<evidence type="ECO:0000313" key="2">
    <source>
        <dbReference type="Proteomes" id="UP001205185"/>
    </source>
</evidence>
<organism evidence="1 2">
    <name type="scientific">Actinokineospora diospyrosa</name>
    <dbReference type="NCBI Taxonomy" id="103728"/>
    <lineage>
        <taxon>Bacteria</taxon>
        <taxon>Bacillati</taxon>
        <taxon>Actinomycetota</taxon>
        <taxon>Actinomycetes</taxon>
        <taxon>Pseudonocardiales</taxon>
        <taxon>Pseudonocardiaceae</taxon>
        <taxon>Actinokineospora</taxon>
    </lineage>
</organism>
<reference evidence="1 2" key="1">
    <citation type="submission" date="2022-06" db="EMBL/GenBank/DDBJ databases">
        <title>Genomic Encyclopedia of Archaeal and Bacterial Type Strains, Phase II (KMG-II): from individual species to whole genera.</title>
        <authorList>
            <person name="Goeker M."/>
        </authorList>
    </citation>
    <scope>NUCLEOTIDE SEQUENCE [LARGE SCALE GENOMIC DNA]</scope>
    <source>
        <strain evidence="1 2">DSM 44255</strain>
    </source>
</reference>